<reference evidence="2" key="2">
    <citation type="journal article" date="2021" name="PeerJ">
        <title>Extensive microbial diversity within the chicken gut microbiome revealed by metagenomics and culture.</title>
        <authorList>
            <person name="Gilroy R."/>
            <person name="Ravi A."/>
            <person name="Getino M."/>
            <person name="Pursley I."/>
            <person name="Horton D.L."/>
            <person name="Alikhan N.F."/>
            <person name="Baker D."/>
            <person name="Gharbi K."/>
            <person name="Hall N."/>
            <person name="Watson M."/>
            <person name="Adriaenssens E.M."/>
            <person name="Foster-Nyarko E."/>
            <person name="Jarju S."/>
            <person name="Secka A."/>
            <person name="Antonio M."/>
            <person name="Oren A."/>
            <person name="Chaudhuri R.R."/>
            <person name="La Ragione R."/>
            <person name="Hildebrand F."/>
            <person name="Pallen M.J."/>
        </authorList>
    </citation>
    <scope>NUCLEOTIDE SEQUENCE</scope>
    <source>
        <strain evidence="2">ChiSjej1B19-3389</strain>
    </source>
</reference>
<dbReference type="EMBL" id="DVFW01000006">
    <property type="protein sequence ID" value="HIQ79852.1"/>
    <property type="molecule type" value="Genomic_DNA"/>
</dbReference>
<evidence type="ECO:0000259" key="1">
    <source>
        <dbReference type="Pfam" id="PF12673"/>
    </source>
</evidence>
<reference evidence="2" key="1">
    <citation type="submission" date="2020-10" db="EMBL/GenBank/DDBJ databases">
        <authorList>
            <person name="Gilroy R."/>
        </authorList>
    </citation>
    <scope>NUCLEOTIDE SEQUENCE</scope>
    <source>
        <strain evidence="2">ChiSjej1B19-3389</strain>
    </source>
</reference>
<dbReference type="SUPFAM" id="SSF54106">
    <property type="entry name" value="LysM domain"/>
    <property type="match status" value="1"/>
</dbReference>
<evidence type="ECO:0000313" key="3">
    <source>
        <dbReference type="Proteomes" id="UP000886787"/>
    </source>
</evidence>
<gene>
    <name evidence="2" type="ORF">IAD32_01025</name>
</gene>
<proteinExistence type="predicted"/>
<sequence>MEYPLSKKTLSVNETVFEGCAEQPIDLDYSLPDYCPDMQKILKCQVYPKIFTRNISGDKLDIDGAAAVRILYLDSVKKSVRCSEYTVPFTCSFNLKTTPQNAVAFAYAKPEYLNCRALSPRRLDIHGAFSVCARVVSKTEKEAVCGIEGDDIQMKTALCPVSTVTGCTQQLFTITEDIELGSGKPPVEAILRSEVRAALAECKTITNKMMMKGDLNLRLLYLTDLDTGATEVLDYTLPISQILDAEGMEDNAVCDTQLEVLTYEVRIRNDLSENDTIITLEAKLAVTVTSFGDEEIQVVTDAYSTVYDLDLVFGQTSFSRLRSIFDDTCIKKDTVEVSTDGISKVIDLWNEHCSVKALIENGTMILTGKLNICILALDNENAPFYTERTIDFTQPLETEGELHDLTALPKAQVVSISYRLNGESSLDLRTEIRLTAPIFENRTMRCISSAGANEEHLRQKDDSVALTLYYADAGEKLWDIAREYCICCDAIKTENELTEDMVTQGKMLLIPNI</sequence>
<dbReference type="InterPro" id="IPR036779">
    <property type="entry name" value="LysM_dom_sf"/>
</dbReference>
<feature type="domain" description="SipL SPOCS" evidence="1">
    <location>
        <begin position="37"/>
        <end position="116"/>
    </location>
</feature>
<dbReference type="Pfam" id="PF12673">
    <property type="entry name" value="SipL"/>
    <property type="match status" value="2"/>
</dbReference>
<dbReference type="Proteomes" id="UP000886787">
    <property type="component" value="Unassembled WGS sequence"/>
</dbReference>
<organism evidence="2 3">
    <name type="scientific">Candidatus Scatavimonas merdigallinarum</name>
    <dbReference type="NCBI Taxonomy" id="2840914"/>
    <lineage>
        <taxon>Bacteria</taxon>
        <taxon>Bacillati</taxon>
        <taxon>Bacillota</taxon>
        <taxon>Clostridia</taxon>
        <taxon>Eubacteriales</taxon>
        <taxon>Oscillospiraceae</taxon>
        <taxon>Oscillospiraceae incertae sedis</taxon>
        <taxon>Candidatus Scatavimonas</taxon>
    </lineage>
</organism>
<feature type="domain" description="SipL SPOCS" evidence="1">
    <location>
        <begin position="187"/>
        <end position="267"/>
    </location>
</feature>
<dbReference type="AlphaFoldDB" id="A0A9D1CTG9"/>
<dbReference type="InterPro" id="IPR024300">
    <property type="entry name" value="SipL_SPOCS_dom"/>
</dbReference>
<name>A0A9D1CTG9_9FIRM</name>
<comment type="caution">
    <text evidence="2">The sequence shown here is derived from an EMBL/GenBank/DDBJ whole genome shotgun (WGS) entry which is preliminary data.</text>
</comment>
<accession>A0A9D1CTG9</accession>
<evidence type="ECO:0000313" key="2">
    <source>
        <dbReference type="EMBL" id="HIQ79852.1"/>
    </source>
</evidence>
<protein>
    <submittedName>
        <fullName evidence="2">DUF3794 domain-containing protein</fullName>
    </submittedName>
</protein>